<dbReference type="AlphaFoldDB" id="A0A9D4A184"/>
<dbReference type="SUPFAM" id="SSF57756">
    <property type="entry name" value="Retrovirus zinc finger-like domains"/>
    <property type="match status" value="1"/>
</dbReference>
<dbReference type="InterPro" id="IPR036875">
    <property type="entry name" value="Znf_CCHC_sf"/>
</dbReference>
<dbReference type="Proteomes" id="UP000828251">
    <property type="component" value="Unassembled WGS sequence"/>
</dbReference>
<keyword evidence="3" id="KW-1185">Reference proteome</keyword>
<evidence type="ECO:0000313" key="3">
    <source>
        <dbReference type="Proteomes" id="UP000828251"/>
    </source>
</evidence>
<feature type="compositionally biased region" description="Acidic residues" evidence="1">
    <location>
        <begin position="21"/>
        <end position="33"/>
    </location>
</feature>
<dbReference type="GO" id="GO:0003676">
    <property type="term" value="F:nucleic acid binding"/>
    <property type="evidence" value="ECO:0007669"/>
    <property type="project" value="InterPro"/>
</dbReference>
<proteinExistence type="predicted"/>
<evidence type="ECO:0000256" key="1">
    <source>
        <dbReference type="SAM" id="MobiDB-lite"/>
    </source>
</evidence>
<comment type="caution">
    <text evidence="2">The sequence shown here is derived from an EMBL/GenBank/DDBJ whole genome shotgun (WGS) entry which is preliminary data.</text>
</comment>
<gene>
    <name evidence="2" type="ORF">J1N35_020666</name>
</gene>
<organism evidence="2 3">
    <name type="scientific">Gossypium stocksii</name>
    <dbReference type="NCBI Taxonomy" id="47602"/>
    <lineage>
        <taxon>Eukaryota</taxon>
        <taxon>Viridiplantae</taxon>
        <taxon>Streptophyta</taxon>
        <taxon>Embryophyta</taxon>
        <taxon>Tracheophyta</taxon>
        <taxon>Spermatophyta</taxon>
        <taxon>Magnoliopsida</taxon>
        <taxon>eudicotyledons</taxon>
        <taxon>Gunneridae</taxon>
        <taxon>Pentapetalae</taxon>
        <taxon>rosids</taxon>
        <taxon>malvids</taxon>
        <taxon>Malvales</taxon>
        <taxon>Malvaceae</taxon>
        <taxon>Malvoideae</taxon>
        <taxon>Gossypium</taxon>
    </lineage>
</organism>
<evidence type="ECO:0000313" key="2">
    <source>
        <dbReference type="EMBL" id="KAH1080905.1"/>
    </source>
</evidence>
<sequence length="146" mass="16556">MADDYMKLQQPVDENNVPDIPEPETEGIPEDSSSEARDPIPTPPVSPARHDIWREQRWKDILSKEERTQRCSRCQEIGHAHIHCPYPFYPKHFPCQWSGDLQKGNTDAVAVVDVDTTAALNLSAEFGAAVFQQLMKNQLFIAILEV</sequence>
<feature type="region of interest" description="Disordered" evidence="1">
    <location>
        <begin position="1"/>
        <end position="50"/>
    </location>
</feature>
<name>A0A9D4A184_9ROSI</name>
<dbReference type="OrthoDB" id="971424at2759"/>
<reference evidence="2 3" key="1">
    <citation type="journal article" date="2021" name="Plant Biotechnol. J.">
        <title>Multi-omics assisted identification of the key and species-specific regulatory components of drought-tolerant mechanisms in Gossypium stocksii.</title>
        <authorList>
            <person name="Yu D."/>
            <person name="Ke L."/>
            <person name="Zhang D."/>
            <person name="Wu Y."/>
            <person name="Sun Y."/>
            <person name="Mei J."/>
            <person name="Sun J."/>
            <person name="Sun Y."/>
        </authorList>
    </citation>
    <scope>NUCLEOTIDE SEQUENCE [LARGE SCALE GENOMIC DNA]</scope>
    <source>
        <strain evidence="3">cv. E1</strain>
        <tissue evidence="2">Leaf</tissue>
    </source>
</reference>
<dbReference type="EMBL" id="JAIQCV010000007">
    <property type="protein sequence ID" value="KAH1080905.1"/>
    <property type="molecule type" value="Genomic_DNA"/>
</dbReference>
<dbReference type="GO" id="GO:0008270">
    <property type="term" value="F:zinc ion binding"/>
    <property type="evidence" value="ECO:0007669"/>
    <property type="project" value="InterPro"/>
</dbReference>
<accession>A0A9D4A184</accession>
<protein>
    <submittedName>
        <fullName evidence="2">Uncharacterized protein</fullName>
    </submittedName>
</protein>